<evidence type="ECO:0000256" key="1">
    <source>
        <dbReference type="SAM" id="MobiDB-lite"/>
    </source>
</evidence>
<evidence type="ECO:0000313" key="2">
    <source>
        <dbReference type="EMBL" id="KAJ5380664.1"/>
    </source>
</evidence>
<reference evidence="2" key="2">
    <citation type="journal article" date="2023" name="IMA Fungus">
        <title>Comparative genomic study of the Penicillium genus elucidates a diverse pangenome and 15 lateral gene transfer events.</title>
        <authorList>
            <person name="Petersen C."/>
            <person name="Sorensen T."/>
            <person name="Nielsen M.R."/>
            <person name="Sondergaard T.E."/>
            <person name="Sorensen J.L."/>
            <person name="Fitzpatrick D.A."/>
            <person name="Frisvad J.C."/>
            <person name="Nielsen K.L."/>
        </authorList>
    </citation>
    <scope>NUCLEOTIDE SEQUENCE</scope>
    <source>
        <strain evidence="2">IBT 29864</strain>
    </source>
</reference>
<dbReference type="RefSeq" id="XP_056558235.1">
    <property type="nucleotide sequence ID" value="XM_056696023.1"/>
</dbReference>
<comment type="caution">
    <text evidence="2">The sequence shown here is derived from an EMBL/GenBank/DDBJ whole genome shotgun (WGS) entry which is preliminary data.</text>
</comment>
<gene>
    <name evidence="2" type="ORF">N7496_003092</name>
</gene>
<reference evidence="2" key="1">
    <citation type="submission" date="2022-11" db="EMBL/GenBank/DDBJ databases">
        <authorList>
            <person name="Petersen C."/>
        </authorList>
    </citation>
    <scope>NUCLEOTIDE SEQUENCE</scope>
    <source>
        <strain evidence="2">IBT 29864</strain>
    </source>
</reference>
<dbReference type="EMBL" id="JAPZBS010000002">
    <property type="protein sequence ID" value="KAJ5380664.1"/>
    <property type="molecule type" value="Genomic_DNA"/>
</dbReference>
<feature type="compositionally biased region" description="Polar residues" evidence="1">
    <location>
        <begin position="88"/>
        <end position="108"/>
    </location>
</feature>
<name>A0A9W9VH66_9EURO</name>
<accession>A0A9W9VH66</accession>
<protein>
    <submittedName>
        <fullName evidence="2">Uncharacterized protein</fullName>
    </submittedName>
</protein>
<proteinExistence type="predicted"/>
<sequence>MSLSATEQPPVHGGTDATVLPTAIDYSMFTSSGNWPFASAWQNFLMEEAIQPLPSTAVNTLHDGHNAWDALPALPNMWDKPDARSPTMMDSQHASLASPGSCTSGSSETPAVLAGGIRATAAFDNSFWNSIVMPDGHSQGRALSEFLFAPKITQSLPFLPQ</sequence>
<evidence type="ECO:0000313" key="3">
    <source>
        <dbReference type="Proteomes" id="UP001147782"/>
    </source>
</evidence>
<keyword evidence="3" id="KW-1185">Reference proteome</keyword>
<feature type="region of interest" description="Disordered" evidence="1">
    <location>
        <begin position="81"/>
        <end position="108"/>
    </location>
</feature>
<dbReference type="GeneID" id="81435200"/>
<dbReference type="Proteomes" id="UP001147782">
    <property type="component" value="Unassembled WGS sequence"/>
</dbReference>
<organism evidence="2 3">
    <name type="scientific">Penicillium cataractarum</name>
    <dbReference type="NCBI Taxonomy" id="2100454"/>
    <lineage>
        <taxon>Eukaryota</taxon>
        <taxon>Fungi</taxon>
        <taxon>Dikarya</taxon>
        <taxon>Ascomycota</taxon>
        <taxon>Pezizomycotina</taxon>
        <taxon>Eurotiomycetes</taxon>
        <taxon>Eurotiomycetidae</taxon>
        <taxon>Eurotiales</taxon>
        <taxon>Aspergillaceae</taxon>
        <taxon>Penicillium</taxon>
    </lineage>
</organism>
<dbReference type="AlphaFoldDB" id="A0A9W9VH66"/>